<organism evidence="1 2">
    <name type="scientific">Araneus ventricosus</name>
    <name type="common">Orbweaver spider</name>
    <name type="synonym">Epeira ventricosa</name>
    <dbReference type="NCBI Taxonomy" id="182803"/>
    <lineage>
        <taxon>Eukaryota</taxon>
        <taxon>Metazoa</taxon>
        <taxon>Ecdysozoa</taxon>
        <taxon>Arthropoda</taxon>
        <taxon>Chelicerata</taxon>
        <taxon>Arachnida</taxon>
        <taxon>Araneae</taxon>
        <taxon>Araneomorphae</taxon>
        <taxon>Entelegynae</taxon>
        <taxon>Araneoidea</taxon>
        <taxon>Araneidae</taxon>
        <taxon>Araneus</taxon>
    </lineage>
</organism>
<accession>A0A4Y2FEZ3</accession>
<proteinExistence type="predicted"/>
<evidence type="ECO:0000313" key="1">
    <source>
        <dbReference type="EMBL" id="GBM39477.1"/>
    </source>
</evidence>
<dbReference type="EMBL" id="BGPR01000898">
    <property type="protein sequence ID" value="GBM39477.1"/>
    <property type="molecule type" value="Genomic_DNA"/>
</dbReference>
<reference evidence="1 2" key="1">
    <citation type="journal article" date="2019" name="Sci. Rep.">
        <title>Orb-weaving spider Araneus ventricosus genome elucidates the spidroin gene catalogue.</title>
        <authorList>
            <person name="Kono N."/>
            <person name="Nakamura H."/>
            <person name="Ohtoshi R."/>
            <person name="Moran D.A.P."/>
            <person name="Shinohara A."/>
            <person name="Yoshida Y."/>
            <person name="Fujiwara M."/>
            <person name="Mori M."/>
            <person name="Tomita M."/>
            <person name="Arakawa K."/>
        </authorList>
    </citation>
    <scope>NUCLEOTIDE SEQUENCE [LARGE SCALE GENOMIC DNA]</scope>
</reference>
<dbReference type="AlphaFoldDB" id="A0A4Y2FEZ3"/>
<dbReference type="Proteomes" id="UP000499080">
    <property type="component" value="Unassembled WGS sequence"/>
</dbReference>
<keyword evidence="2" id="KW-1185">Reference proteome</keyword>
<protein>
    <submittedName>
        <fullName evidence="1">Uncharacterized protein</fullName>
    </submittedName>
</protein>
<evidence type="ECO:0000313" key="2">
    <source>
        <dbReference type="Proteomes" id="UP000499080"/>
    </source>
</evidence>
<gene>
    <name evidence="1" type="ORF">AVEN_65509_1</name>
</gene>
<dbReference type="PROSITE" id="PS51257">
    <property type="entry name" value="PROKAR_LIPOPROTEIN"/>
    <property type="match status" value="1"/>
</dbReference>
<name>A0A4Y2FEZ3_ARAVE</name>
<comment type="caution">
    <text evidence="1">The sequence shown here is derived from an EMBL/GenBank/DDBJ whole genome shotgun (WGS) entry which is preliminary data.</text>
</comment>
<sequence length="257" mass="28845">MENLHERVLDFDFTSVFDPVKISQTLGLASSCDELRNCIIASLWRIAGKLAGVCITLLTNTDLGEPTGKPTDVYCLKKTRRALVENLSATAAWKGEPPLLFGKESLTGKPVCHYSMKSRELSGVVEAKPRRNCARGGNLCLGIQNRVDQRSISCLGHVKFRHGTEDYGSIQCSGTKPKQARFYEWPKRMKLVFLRPDLRPQRSKSIKKTEPSFVSVLFRRSIPKISPFSSLALSFNSLVLLLRERSRKPLHKSTPIL</sequence>